<keyword evidence="1" id="KW-0472">Membrane</keyword>
<dbReference type="EnsemblPlants" id="LPERR05G04130.1">
    <property type="protein sequence ID" value="LPERR05G04130.1"/>
    <property type="gene ID" value="LPERR05G04130"/>
</dbReference>
<feature type="transmembrane region" description="Helical" evidence="1">
    <location>
        <begin position="162"/>
        <end position="181"/>
    </location>
</feature>
<dbReference type="HOGENOM" id="CLU_928623_0_0_1"/>
<reference evidence="2 3" key="1">
    <citation type="submission" date="2012-08" db="EMBL/GenBank/DDBJ databases">
        <title>Oryza genome evolution.</title>
        <authorList>
            <person name="Wing R.A."/>
        </authorList>
    </citation>
    <scope>NUCLEOTIDE SEQUENCE</scope>
</reference>
<evidence type="ECO:0000256" key="1">
    <source>
        <dbReference type="SAM" id="Phobius"/>
    </source>
</evidence>
<sequence>MKMVDIGNNRSIEIPLRGKLVIQPQNDSRSGRDSDDDEEQGFGRFHKWLLKLLAGPDYDEDYLMNKRGWLMTGALQMPAWFPQDWNEVFQPDLKPRLHMATTITTSAGAPSPTSPDQQAIMSQANGVIQYIYFNTITFTVAMALLITLLMTKRSTAGISMRMATIVLWMLVFSTSITFIQGTSNDRNVTGPMLFTFAIFGFNFIFFCFGFPMVIKCMQERLKRRRDLRRAARGRLGGPEGDLRRYFLLYTAYVLISTLLNSLQFRQYSTRSQSHFVIFLDSIIWFNFCVYFLYWLHVCMA</sequence>
<feature type="transmembrane region" description="Helical" evidence="1">
    <location>
        <begin position="130"/>
        <end position="150"/>
    </location>
</feature>
<feature type="transmembrane region" description="Helical" evidence="1">
    <location>
        <begin position="193"/>
        <end position="214"/>
    </location>
</feature>
<name>A0A0D9WD85_9ORYZ</name>
<organism evidence="2 3">
    <name type="scientific">Leersia perrieri</name>
    <dbReference type="NCBI Taxonomy" id="77586"/>
    <lineage>
        <taxon>Eukaryota</taxon>
        <taxon>Viridiplantae</taxon>
        <taxon>Streptophyta</taxon>
        <taxon>Embryophyta</taxon>
        <taxon>Tracheophyta</taxon>
        <taxon>Spermatophyta</taxon>
        <taxon>Magnoliopsida</taxon>
        <taxon>Liliopsida</taxon>
        <taxon>Poales</taxon>
        <taxon>Poaceae</taxon>
        <taxon>BOP clade</taxon>
        <taxon>Oryzoideae</taxon>
        <taxon>Oryzeae</taxon>
        <taxon>Oryzinae</taxon>
        <taxon>Leersia</taxon>
    </lineage>
</organism>
<feature type="transmembrane region" description="Helical" evidence="1">
    <location>
        <begin position="275"/>
        <end position="295"/>
    </location>
</feature>
<dbReference type="Proteomes" id="UP000032180">
    <property type="component" value="Chromosome 5"/>
</dbReference>
<accession>A0A0D9WD85</accession>
<reference evidence="2" key="3">
    <citation type="submission" date="2015-04" db="UniProtKB">
        <authorList>
            <consortium name="EnsemblPlants"/>
        </authorList>
    </citation>
    <scope>IDENTIFICATION</scope>
</reference>
<evidence type="ECO:0000313" key="2">
    <source>
        <dbReference type="EnsemblPlants" id="LPERR05G04130.1"/>
    </source>
</evidence>
<keyword evidence="1" id="KW-1133">Transmembrane helix</keyword>
<protein>
    <recommendedName>
        <fullName evidence="4">PGG domain-containing protein</fullName>
    </recommendedName>
</protein>
<proteinExistence type="predicted"/>
<dbReference type="Gramene" id="LPERR05G04130.1">
    <property type="protein sequence ID" value="LPERR05G04130.1"/>
    <property type="gene ID" value="LPERR05G04130"/>
</dbReference>
<keyword evidence="1" id="KW-0812">Transmembrane</keyword>
<evidence type="ECO:0008006" key="4">
    <source>
        <dbReference type="Google" id="ProtNLM"/>
    </source>
</evidence>
<keyword evidence="3" id="KW-1185">Reference proteome</keyword>
<reference evidence="3" key="2">
    <citation type="submission" date="2013-12" db="EMBL/GenBank/DDBJ databases">
        <authorList>
            <person name="Yu Y."/>
            <person name="Lee S."/>
            <person name="de Baynast K."/>
            <person name="Wissotski M."/>
            <person name="Liu L."/>
            <person name="Talag J."/>
            <person name="Goicoechea J."/>
            <person name="Angelova A."/>
            <person name="Jetty R."/>
            <person name="Kudrna D."/>
            <person name="Golser W."/>
            <person name="Rivera L."/>
            <person name="Zhang J."/>
            <person name="Wing R."/>
        </authorList>
    </citation>
    <scope>NUCLEOTIDE SEQUENCE</scope>
</reference>
<feature type="transmembrane region" description="Helical" evidence="1">
    <location>
        <begin position="245"/>
        <end position="263"/>
    </location>
</feature>
<evidence type="ECO:0000313" key="3">
    <source>
        <dbReference type="Proteomes" id="UP000032180"/>
    </source>
</evidence>
<dbReference type="AlphaFoldDB" id="A0A0D9WD85"/>